<gene>
    <name evidence="1" type="ORF">SIID45300_01036</name>
</gene>
<name>A0ABQ0C761_9PROT</name>
<protein>
    <recommendedName>
        <fullName evidence="3">ArsR family transcriptional regulator</fullName>
    </recommendedName>
</protein>
<evidence type="ECO:0008006" key="3">
    <source>
        <dbReference type="Google" id="ProtNLM"/>
    </source>
</evidence>
<evidence type="ECO:0000313" key="2">
    <source>
        <dbReference type="Proteomes" id="UP001628193"/>
    </source>
</evidence>
<organism evidence="1 2">
    <name type="scientific">Candidatus Magnetaquiglobus chichijimensis</name>
    <dbReference type="NCBI Taxonomy" id="3141448"/>
    <lineage>
        <taxon>Bacteria</taxon>
        <taxon>Pseudomonadati</taxon>
        <taxon>Pseudomonadota</taxon>
        <taxon>Magnetococcia</taxon>
        <taxon>Magnetococcales</taxon>
        <taxon>Candidatus Magnetaquicoccaceae</taxon>
        <taxon>Candidatus Magnetaquiglobus</taxon>
    </lineage>
</organism>
<proteinExistence type="predicted"/>
<reference evidence="1 2" key="1">
    <citation type="submission" date="2024-09" db="EMBL/GenBank/DDBJ databases">
        <title>Draft genome sequence of Candidatus Magnetaquicoccaceae bacterium FCR-1.</title>
        <authorList>
            <person name="Shimoshige H."/>
            <person name="Shimamura S."/>
            <person name="Taoka A."/>
            <person name="Kobayashi H."/>
            <person name="Maekawa T."/>
        </authorList>
    </citation>
    <scope>NUCLEOTIDE SEQUENCE [LARGE SCALE GENOMIC DNA]</scope>
    <source>
        <strain evidence="1 2">FCR-1</strain>
    </source>
</reference>
<evidence type="ECO:0000313" key="1">
    <source>
        <dbReference type="EMBL" id="GAB0056725.1"/>
    </source>
</evidence>
<dbReference type="EMBL" id="BAAFGK010000004">
    <property type="protein sequence ID" value="GAB0056725.1"/>
    <property type="molecule type" value="Genomic_DNA"/>
</dbReference>
<sequence>MGKSFDLRMSETRRMFILQALKAAADYRAGTPIIGEFLLTMGFGCPHVALRAELEWLRDERLVTLDDIDELLIARLTQAGLDVANGLQQIPGVRRMDP</sequence>
<accession>A0ABQ0C761</accession>
<dbReference type="Proteomes" id="UP001628193">
    <property type="component" value="Unassembled WGS sequence"/>
</dbReference>
<keyword evidence="2" id="KW-1185">Reference proteome</keyword>
<comment type="caution">
    <text evidence="1">The sequence shown here is derived from an EMBL/GenBank/DDBJ whole genome shotgun (WGS) entry which is preliminary data.</text>
</comment>
<dbReference type="RefSeq" id="WP_420904445.1">
    <property type="nucleotide sequence ID" value="NZ_BAAFGK010000004.1"/>
</dbReference>